<dbReference type="EMBL" id="CP015124">
    <property type="protein sequence ID" value="ANP36781.1"/>
    <property type="molecule type" value="Genomic_DNA"/>
</dbReference>
<dbReference type="NCBIfam" id="NF037995">
    <property type="entry name" value="TRAP_S1"/>
    <property type="match status" value="1"/>
</dbReference>
<dbReference type="Gene3D" id="3.40.190.170">
    <property type="entry name" value="Bacterial extracellular solute-binding protein, family 7"/>
    <property type="match status" value="1"/>
</dbReference>
<dbReference type="Pfam" id="PF03480">
    <property type="entry name" value="DctP"/>
    <property type="match status" value="1"/>
</dbReference>
<dbReference type="OrthoDB" id="7822595at2"/>
<name>A0A1B0ZRM6_9RHOB</name>
<evidence type="ECO:0000256" key="3">
    <source>
        <dbReference type="ARBA" id="ARBA00022764"/>
    </source>
</evidence>
<dbReference type="RefSeq" id="WP_065271705.1">
    <property type="nucleotide sequence ID" value="NZ_CP015124.1"/>
</dbReference>
<evidence type="ECO:0000256" key="1">
    <source>
        <dbReference type="ARBA" id="ARBA00004418"/>
    </source>
</evidence>
<comment type="subcellular location">
    <subcellularLocation>
        <location evidence="1">Periplasm</location>
    </subcellularLocation>
</comment>
<reference evidence="6 8" key="2">
    <citation type="submission" date="2023-02" db="EMBL/GenBank/DDBJ databases">
        <title>Population genomics of bacteria associated with diatom.</title>
        <authorList>
            <person name="Xie J."/>
            <person name="Wang H."/>
        </authorList>
    </citation>
    <scope>NUCLEOTIDE SEQUENCE [LARGE SCALE GENOMIC DNA]</scope>
    <source>
        <strain evidence="6 8">PT47_8</strain>
    </source>
</reference>
<organism evidence="5 7">
    <name type="scientific">Phaeobacter gallaeciensis</name>
    <dbReference type="NCBI Taxonomy" id="60890"/>
    <lineage>
        <taxon>Bacteria</taxon>
        <taxon>Pseudomonadati</taxon>
        <taxon>Pseudomonadota</taxon>
        <taxon>Alphaproteobacteria</taxon>
        <taxon>Rhodobacterales</taxon>
        <taxon>Roseobacteraceae</taxon>
        <taxon>Phaeobacter</taxon>
    </lineage>
</organism>
<dbReference type="PANTHER" id="PTHR33376:SF15">
    <property type="entry name" value="BLL6794 PROTEIN"/>
    <property type="match status" value="1"/>
</dbReference>
<dbReference type="InterPro" id="IPR018389">
    <property type="entry name" value="DctP_fam"/>
</dbReference>
<keyword evidence="2 4" id="KW-0732">Signal</keyword>
<dbReference type="PATRIC" id="fig|60890.4.peg.1827"/>
<dbReference type="PANTHER" id="PTHR33376">
    <property type="match status" value="1"/>
</dbReference>
<evidence type="ECO:0000256" key="2">
    <source>
        <dbReference type="ARBA" id="ARBA00022729"/>
    </source>
</evidence>
<dbReference type="GO" id="GO:0055085">
    <property type="term" value="P:transmembrane transport"/>
    <property type="evidence" value="ECO:0007669"/>
    <property type="project" value="InterPro"/>
</dbReference>
<dbReference type="GO" id="GO:0042597">
    <property type="term" value="C:periplasmic space"/>
    <property type="evidence" value="ECO:0007669"/>
    <property type="project" value="UniProtKB-SubCell"/>
</dbReference>
<evidence type="ECO:0000313" key="7">
    <source>
        <dbReference type="Proteomes" id="UP000092565"/>
    </source>
</evidence>
<dbReference type="InterPro" id="IPR038404">
    <property type="entry name" value="TRAP_DctP_sf"/>
</dbReference>
<feature type="chain" id="PRO_5044370013" evidence="4">
    <location>
        <begin position="23"/>
        <end position="334"/>
    </location>
</feature>
<gene>
    <name evidence="6" type="primary">dctP</name>
    <name evidence="5" type="ORF">JL2886_01874</name>
    <name evidence="6" type="ORF">PXK24_17200</name>
</gene>
<evidence type="ECO:0000313" key="5">
    <source>
        <dbReference type="EMBL" id="ANP36781.1"/>
    </source>
</evidence>
<dbReference type="Proteomes" id="UP001218364">
    <property type="component" value="Unassembled WGS sequence"/>
</dbReference>
<dbReference type="Proteomes" id="UP000092565">
    <property type="component" value="Chromosome"/>
</dbReference>
<protein>
    <submittedName>
        <fullName evidence="6">TRAP transporter substrate-binding protein DctP</fullName>
    </submittedName>
</protein>
<evidence type="ECO:0000313" key="8">
    <source>
        <dbReference type="Proteomes" id="UP001218364"/>
    </source>
</evidence>
<dbReference type="AlphaFoldDB" id="A0A1B0ZRM6"/>
<keyword evidence="3" id="KW-0574">Periplasm</keyword>
<dbReference type="EMBL" id="JARCJK010000010">
    <property type="protein sequence ID" value="MDE4167438.1"/>
    <property type="molecule type" value="Genomic_DNA"/>
</dbReference>
<feature type="signal peptide" evidence="4">
    <location>
        <begin position="1"/>
        <end position="22"/>
    </location>
</feature>
<dbReference type="CDD" id="cd13601">
    <property type="entry name" value="PBP2_TRAP_DctP1_3_4_like"/>
    <property type="match status" value="1"/>
</dbReference>
<keyword evidence="7" id="KW-1185">Reference proteome</keyword>
<sequence length="334" mass="35586">MKTLKKITAVSAIIALGMTATAGIAETLRLGDFQSTSHIVSIEGTTRWMAAVEEATGGAVSFQHFPSQQAAKSKAQLDAVNNGILDAALLGTLYHAESLPLNSVVGLPGFYSSAQQGTKALQAMLKEGPLREELLAAGVTPIFGFVLPPYQVLAKKRLGLAEDWKALDIRTSGSTQAMTARSMGAVGISIPGPEVYTAVERGRLDAVLFPLASVPGYKLNEVVSHISTNGSFGGYSFVMVVRSDLFKDLPEDVQAKMLELGAETAMHVAKAQDDSVEGLVTQWKDEGIDTYTFSDAELASLTDSMKLVGQDWLERINADGAEAVLENYRALTSK</sequence>
<accession>A0A1B0ZRM6</accession>
<reference evidence="5 7" key="1">
    <citation type="submission" date="2016-04" db="EMBL/GenBank/DDBJ databases">
        <authorList>
            <person name="Evans L.H."/>
            <person name="Alamgir A."/>
            <person name="Owens N."/>
            <person name="Weber N.D."/>
            <person name="Virtaneva K."/>
            <person name="Barbian K."/>
            <person name="Babar A."/>
            <person name="Rosenke K."/>
        </authorList>
    </citation>
    <scope>NUCLEOTIDE SEQUENCE [LARGE SCALE GENOMIC DNA]</scope>
    <source>
        <strain evidence="5 7">JL2886</strain>
    </source>
</reference>
<evidence type="ECO:0000256" key="4">
    <source>
        <dbReference type="SAM" id="SignalP"/>
    </source>
</evidence>
<proteinExistence type="predicted"/>
<evidence type="ECO:0000313" key="6">
    <source>
        <dbReference type="EMBL" id="MDE4167438.1"/>
    </source>
</evidence>